<dbReference type="Pfam" id="PF01381">
    <property type="entry name" value="HTH_3"/>
    <property type="match status" value="1"/>
</dbReference>
<proteinExistence type="predicted"/>
<dbReference type="InterPro" id="IPR011990">
    <property type="entry name" value="TPR-like_helical_dom_sf"/>
</dbReference>
<comment type="caution">
    <text evidence="3">The sequence shown here is derived from an EMBL/GenBank/DDBJ whole genome shotgun (WGS) entry which is preliminary data.</text>
</comment>
<gene>
    <name evidence="3" type="ORF">J2X07_002257</name>
</gene>
<dbReference type="InterPro" id="IPR010982">
    <property type="entry name" value="Lambda_DNA-bd_dom_sf"/>
</dbReference>
<evidence type="ECO:0000313" key="3">
    <source>
        <dbReference type="EMBL" id="MDR7073271.1"/>
    </source>
</evidence>
<keyword evidence="1" id="KW-0802">TPR repeat</keyword>
<dbReference type="SMART" id="SM00530">
    <property type="entry name" value="HTH_XRE"/>
    <property type="match status" value="1"/>
</dbReference>
<dbReference type="SUPFAM" id="SSF47413">
    <property type="entry name" value="lambda repressor-like DNA-binding domains"/>
    <property type="match status" value="1"/>
</dbReference>
<dbReference type="Proteomes" id="UP001258181">
    <property type="component" value="Unassembled WGS sequence"/>
</dbReference>
<protein>
    <submittedName>
        <fullName evidence="3">Transcriptional regulator with XRE-family HTH domain</fullName>
    </submittedName>
</protein>
<name>A0ABU1U1D0_9BACL</name>
<dbReference type="Gene3D" id="1.25.40.10">
    <property type="entry name" value="Tetratricopeptide repeat domain"/>
    <property type="match status" value="1"/>
</dbReference>
<dbReference type="InterPro" id="IPR019734">
    <property type="entry name" value="TPR_rpt"/>
</dbReference>
<dbReference type="PROSITE" id="PS50943">
    <property type="entry name" value="HTH_CROC1"/>
    <property type="match status" value="1"/>
</dbReference>
<dbReference type="Pfam" id="PF13424">
    <property type="entry name" value="TPR_12"/>
    <property type="match status" value="1"/>
</dbReference>
<sequence length="425" mass="49801">MNLGEKIRYFRKVKNLSQQELAAGICSIPYLSKIENGVTKPSEEIKDHLASRLGIKLDSMNENEVIHKYVDLFYSLYLRDYLSAEEKLKTLTDSHSQSVDEEIVHKIFKSIYLILAKDKIQEVHALLDEVAYIDSVMEGEKAFYYFIARGQLSYFSKDFEQALHYFLRAEKQLDLNHFQEWEKGYLFYVIGVTANQQYQNVMTLEYVNKALIIFEKNYFFKRCADCRIILGIIHLRIKNFDEASKQLLLAETIANSFNDNSLLGIIYHNLGSISSHKGDSEKAIELFSQSLKAKEKDPLAAKVMTISTLVKEFQKTNRPQKGLELIETWREQVQTDPLNRLFELYLIYYKLLFTNGEHNETVIQFMINELIPYYEQINEWVYLVDFYPIVGKYFENNQKYKQASMYYSSAIGTLRKIHELGVTYV</sequence>
<dbReference type="SUPFAM" id="SSF48452">
    <property type="entry name" value="TPR-like"/>
    <property type="match status" value="1"/>
</dbReference>
<dbReference type="InterPro" id="IPR001387">
    <property type="entry name" value="Cro/C1-type_HTH"/>
</dbReference>
<feature type="domain" description="HTH cro/C1-type" evidence="2">
    <location>
        <begin position="7"/>
        <end position="60"/>
    </location>
</feature>
<accession>A0ABU1U1D0</accession>
<dbReference type="PROSITE" id="PS50005">
    <property type="entry name" value="TPR"/>
    <property type="match status" value="1"/>
</dbReference>
<feature type="repeat" description="TPR" evidence="1">
    <location>
        <begin position="264"/>
        <end position="297"/>
    </location>
</feature>
<dbReference type="SMART" id="SM00028">
    <property type="entry name" value="TPR"/>
    <property type="match status" value="4"/>
</dbReference>
<keyword evidence="4" id="KW-1185">Reference proteome</keyword>
<dbReference type="RefSeq" id="WP_310258776.1">
    <property type="nucleotide sequence ID" value="NZ_JAVDWA010000003.1"/>
</dbReference>
<dbReference type="EMBL" id="JAVDWA010000003">
    <property type="protein sequence ID" value="MDR7073271.1"/>
    <property type="molecule type" value="Genomic_DNA"/>
</dbReference>
<evidence type="ECO:0000256" key="1">
    <source>
        <dbReference type="PROSITE-ProRule" id="PRU00339"/>
    </source>
</evidence>
<evidence type="ECO:0000259" key="2">
    <source>
        <dbReference type="PROSITE" id="PS50943"/>
    </source>
</evidence>
<reference evidence="3 4" key="1">
    <citation type="submission" date="2023-07" db="EMBL/GenBank/DDBJ databases">
        <title>Sorghum-associated microbial communities from plants grown in Nebraska, USA.</title>
        <authorList>
            <person name="Schachtman D."/>
        </authorList>
    </citation>
    <scope>NUCLEOTIDE SEQUENCE [LARGE SCALE GENOMIC DNA]</scope>
    <source>
        <strain evidence="3 4">BE211</strain>
    </source>
</reference>
<dbReference type="CDD" id="cd00093">
    <property type="entry name" value="HTH_XRE"/>
    <property type="match status" value="1"/>
</dbReference>
<evidence type="ECO:0000313" key="4">
    <source>
        <dbReference type="Proteomes" id="UP001258181"/>
    </source>
</evidence>
<organism evidence="3 4">
    <name type="scientific">Fictibacillus barbaricus</name>
    <dbReference type="NCBI Taxonomy" id="182136"/>
    <lineage>
        <taxon>Bacteria</taxon>
        <taxon>Bacillati</taxon>
        <taxon>Bacillota</taxon>
        <taxon>Bacilli</taxon>
        <taxon>Bacillales</taxon>
        <taxon>Fictibacillaceae</taxon>
        <taxon>Fictibacillus</taxon>
    </lineage>
</organism>
<dbReference type="Gene3D" id="1.10.260.40">
    <property type="entry name" value="lambda repressor-like DNA-binding domains"/>
    <property type="match status" value="1"/>
</dbReference>